<dbReference type="Proteomes" id="UP000614350">
    <property type="component" value="Unassembled WGS sequence"/>
</dbReference>
<proteinExistence type="predicted"/>
<evidence type="ECO:0000256" key="1">
    <source>
        <dbReference type="SAM" id="MobiDB-lite"/>
    </source>
</evidence>
<name>A0A834JC15_VESVU</name>
<organism evidence="2 3">
    <name type="scientific">Vespula vulgaris</name>
    <name type="common">Yellow jacket</name>
    <name type="synonym">Wasp</name>
    <dbReference type="NCBI Taxonomy" id="7454"/>
    <lineage>
        <taxon>Eukaryota</taxon>
        <taxon>Metazoa</taxon>
        <taxon>Ecdysozoa</taxon>
        <taxon>Arthropoda</taxon>
        <taxon>Hexapoda</taxon>
        <taxon>Insecta</taxon>
        <taxon>Pterygota</taxon>
        <taxon>Neoptera</taxon>
        <taxon>Endopterygota</taxon>
        <taxon>Hymenoptera</taxon>
        <taxon>Apocrita</taxon>
        <taxon>Aculeata</taxon>
        <taxon>Vespoidea</taxon>
        <taxon>Vespidae</taxon>
        <taxon>Vespinae</taxon>
        <taxon>Vespula</taxon>
    </lineage>
</organism>
<comment type="caution">
    <text evidence="2">The sequence shown here is derived from an EMBL/GenBank/DDBJ whole genome shotgun (WGS) entry which is preliminary data.</text>
</comment>
<keyword evidence="3" id="KW-1185">Reference proteome</keyword>
<accession>A0A834JC15</accession>
<gene>
    <name evidence="2" type="ORF">HZH66_012667</name>
</gene>
<reference evidence="2" key="1">
    <citation type="journal article" date="2020" name="G3 (Bethesda)">
        <title>High-Quality Assemblies for Three Invasive Social Wasps from the &lt;i&gt;Vespula&lt;/i&gt; Genus.</title>
        <authorList>
            <person name="Harrop T.W.R."/>
            <person name="Guhlin J."/>
            <person name="McLaughlin G.M."/>
            <person name="Permina E."/>
            <person name="Stockwell P."/>
            <person name="Gilligan J."/>
            <person name="Le Lec M.F."/>
            <person name="Gruber M.A.M."/>
            <person name="Quinn O."/>
            <person name="Lovegrove M."/>
            <person name="Duncan E.J."/>
            <person name="Remnant E.J."/>
            <person name="Van Eeckhoven J."/>
            <person name="Graham B."/>
            <person name="Knapp R.A."/>
            <person name="Langford K.W."/>
            <person name="Kronenberg Z."/>
            <person name="Press M.O."/>
            <person name="Eacker S.M."/>
            <person name="Wilson-Rankin E.E."/>
            <person name="Purcell J."/>
            <person name="Lester P.J."/>
            <person name="Dearden P.K."/>
        </authorList>
    </citation>
    <scope>NUCLEOTIDE SEQUENCE</scope>
    <source>
        <strain evidence="2">Marl-1</strain>
    </source>
</reference>
<feature type="region of interest" description="Disordered" evidence="1">
    <location>
        <begin position="76"/>
        <end position="110"/>
    </location>
</feature>
<evidence type="ECO:0000313" key="3">
    <source>
        <dbReference type="Proteomes" id="UP000614350"/>
    </source>
</evidence>
<protein>
    <submittedName>
        <fullName evidence="2">Uncharacterized protein</fullName>
    </submittedName>
</protein>
<dbReference type="EMBL" id="JACSEA010000016">
    <property type="protein sequence ID" value="KAF7384417.1"/>
    <property type="molecule type" value="Genomic_DNA"/>
</dbReference>
<dbReference type="AlphaFoldDB" id="A0A834JC15"/>
<sequence>MEVTTNFDEFNVVLSYKALLKWWNGEIKYLFRRIQRWTALATGYNPLRSKKILELTMYADHISIYHLKAEPRNKKKSNLFNEEEEEKEQGSNCLIKLQRSSEEEDDLEER</sequence>
<evidence type="ECO:0000313" key="2">
    <source>
        <dbReference type="EMBL" id="KAF7384417.1"/>
    </source>
</evidence>